<gene>
    <name evidence="3" type="ORF">ACHFJ0_20630</name>
</gene>
<comment type="caution">
    <text evidence="3">The sequence shown here is derived from an EMBL/GenBank/DDBJ whole genome shotgun (WGS) entry which is preliminary data.</text>
</comment>
<evidence type="ECO:0000313" key="3">
    <source>
        <dbReference type="EMBL" id="MFH5776657.1"/>
    </source>
</evidence>
<dbReference type="PANTHER" id="PTHR36513:SF1">
    <property type="entry name" value="TRANSMEMBRANE PROTEIN"/>
    <property type="match status" value="1"/>
</dbReference>
<dbReference type="InterPro" id="IPR029058">
    <property type="entry name" value="AB_hydrolase_fold"/>
</dbReference>
<evidence type="ECO:0000256" key="2">
    <source>
        <dbReference type="SAM" id="SignalP"/>
    </source>
</evidence>
<keyword evidence="3" id="KW-0378">Hydrolase</keyword>
<keyword evidence="2" id="KW-0732">Signal</keyword>
<feature type="signal peptide" evidence="2">
    <location>
        <begin position="1"/>
        <end position="38"/>
    </location>
</feature>
<sequence>MKNSSLSQSSDRFRALACWRRRAGSASLILLMALSGCAARPGPETLQPVVQPAGGPAPITLFAVTDRAPGAGTPPVPGSGRGEASYEQLMFQPRPKPSQNDGKVSGPDADPSKDFVTTGRRLMSAPAFDAEVARLARSRDKTIMVFVHGYNYNYQEAVFRVAQLSAETGEGAVPILFSWPSDARATGYLADRDGATYARDDLARLLIRLSEGHGERQIAVVGHSMGAWLVMETLRQLRLQGRGDVVDPLRVVLAAPDIDMDVFRRQSEVVGPLRTPMAVLVSSDDRVLGVSGSLSGGRLRVGNAPLNDPLLLAVAEQNGMRIFDITAVPATDALNHDRYIGFAARYAAAAEDHHGGSLRRAGTYLLDATGRILSSPFDAASRALGGS</sequence>
<reference evidence="3 4" key="1">
    <citation type="submission" date="2024-10" db="EMBL/GenBank/DDBJ databases">
        <title>Paracoccus drimophilus sp. nov., a novel bacterium from corn roots in Hunan.</title>
        <authorList>
            <person name="Li X."/>
        </authorList>
    </citation>
    <scope>NUCLEOTIDE SEQUENCE [LARGE SCALE GENOMIC DNA]</scope>
    <source>
        <strain evidence="3 4">NGMCC 1.201697</strain>
    </source>
</reference>
<accession>A0ABW7LU07</accession>
<dbReference type="InterPro" id="IPR010297">
    <property type="entry name" value="DUF900_hydrolase"/>
</dbReference>
<evidence type="ECO:0000313" key="4">
    <source>
        <dbReference type="Proteomes" id="UP001609376"/>
    </source>
</evidence>
<dbReference type="Gene3D" id="3.40.50.1820">
    <property type="entry name" value="alpha/beta hydrolase"/>
    <property type="match status" value="1"/>
</dbReference>
<dbReference type="Proteomes" id="UP001609376">
    <property type="component" value="Unassembled WGS sequence"/>
</dbReference>
<dbReference type="PANTHER" id="PTHR36513">
    <property type="entry name" value="ABC TRANSMEMBRANE TYPE-1 DOMAIN-CONTAINING PROTEIN"/>
    <property type="match status" value="1"/>
</dbReference>
<dbReference type="InterPro" id="IPR014586">
    <property type="entry name" value="UCP033909"/>
</dbReference>
<dbReference type="GO" id="GO:0016787">
    <property type="term" value="F:hydrolase activity"/>
    <property type="evidence" value="ECO:0007669"/>
    <property type="project" value="UniProtKB-KW"/>
</dbReference>
<feature type="chain" id="PRO_5045656011" evidence="2">
    <location>
        <begin position="39"/>
        <end position="387"/>
    </location>
</feature>
<evidence type="ECO:0000256" key="1">
    <source>
        <dbReference type="SAM" id="MobiDB-lite"/>
    </source>
</evidence>
<feature type="region of interest" description="Disordered" evidence="1">
    <location>
        <begin position="92"/>
        <end position="111"/>
    </location>
</feature>
<keyword evidence="4" id="KW-1185">Reference proteome</keyword>
<name>A0ABW7LU07_9RHOB</name>
<dbReference type="SUPFAM" id="SSF53474">
    <property type="entry name" value="alpha/beta-Hydrolases"/>
    <property type="match status" value="1"/>
</dbReference>
<dbReference type="Pfam" id="PF05990">
    <property type="entry name" value="DUF900"/>
    <property type="match status" value="1"/>
</dbReference>
<organism evidence="3 4">
    <name type="scientific">Paracoccus broussonetiae subsp. drimophilus</name>
    <dbReference type="NCBI Taxonomy" id="3373869"/>
    <lineage>
        <taxon>Bacteria</taxon>
        <taxon>Pseudomonadati</taxon>
        <taxon>Pseudomonadota</taxon>
        <taxon>Alphaproteobacteria</taxon>
        <taxon>Rhodobacterales</taxon>
        <taxon>Paracoccaceae</taxon>
        <taxon>Paracoccus</taxon>
        <taxon>Paracoccus broussonetiae</taxon>
    </lineage>
</organism>
<proteinExistence type="predicted"/>
<protein>
    <submittedName>
        <fullName evidence="3">Alpha/beta hydrolase</fullName>
    </submittedName>
</protein>
<dbReference type="RefSeq" id="WP_395135676.1">
    <property type="nucleotide sequence ID" value="NZ_JBIMPR010000019.1"/>
</dbReference>
<dbReference type="EMBL" id="JBIMPR010000019">
    <property type="protein sequence ID" value="MFH5776657.1"/>
    <property type="molecule type" value="Genomic_DNA"/>
</dbReference>
<dbReference type="PIRSF" id="PIRSF033909">
    <property type="entry name" value="UCP033909"/>
    <property type="match status" value="1"/>
</dbReference>